<evidence type="ECO:0000259" key="5">
    <source>
        <dbReference type="PROSITE" id="PS51858"/>
    </source>
</evidence>
<evidence type="ECO:0000256" key="2">
    <source>
        <dbReference type="ARBA" id="ARBA00022670"/>
    </source>
</evidence>
<dbReference type="EMBL" id="JAXCGZ010017201">
    <property type="protein sequence ID" value="KAK7068556.1"/>
    <property type="molecule type" value="Genomic_DNA"/>
</dbReference>
<keyword evidence="4" id="KW-0732">Signal</keyword>
<comment type="caution">
    <text evidence="6">The sequence shown here is derived from an EMBL/GenBank/DDBJ whole genome shotgun (WGS) entry which is preliminary data.</text>
</comment>
<dbReference type="AlphaFoldDB" id="A0AAN8ZU15"/>
<evidence type="ECO:0000313" key="7">
    <source>
        <dbReference type="Proteomes" id="UP001381693"/>
    </source>
</evidence>
<dbReference type="InterPro" id="IPR042266">
    <property type="entry name" value="PPPDE_sf"/>
</dbReference>
<comment type="similarity">
    <text evidence="1">Belongs to the DeSI family.</text>
</comment>
<keyword evidence="2" id="KW-0645">Protease</keyword>
<name>A0AAN8ZU15_HALRR</name>
<protein>
    <recommendedName>
        <fullName evidence="5">PPPDE domain-containing protein</fullName>
    </recommendedName>
</protein>
<keyword evidence="3" id="KW-0378">Hydrolase</keyword>
<accession>A0AAN8ZU15</accession>
<evidence type="ECO:0000256" key="3">
    <source>
        <dbReference type="ARBA" id="ARBA00022801"/>
    </source>
</evidence>
<dbReference type="PROSITE" id="PS51858">
    <property type="entry name" value="PPPDE"/>
    <property type="match status" value="1"/>
</dbReference>
<dbReference type="Proteomes" id="UP001381693">
    <property type="component" value="Unassembled WGS sequence"/>
</dbReference>
<sequence>MKVNLILLQAFIFSFLDKVWTGRSKVCPQSLGSCIHRPDKTEIWIYIFSTVGPPCWGLVSFHSGIGFTDTNGTSKYWYYGSDGVVGSKLGCSEDPNGIYSYKVLLGHLTKSVAEIQDVIDRLTKKKGIPCSLKNDKYDCFTVSNYQIFTWNCNYFTAWLADELGFWHKYPGTLWAGRGIGKR</sequence>
<organism evidence="6 7">
    <name type="scientific">Halocaridina rubra</name>
    <name type="common">Hawaiian red shrimp</name>
    <dbReference type="NCBI Taxonomy" id="373956"/>
    <lineage>
        <taxon>Eukaryota</taxon>
        <taxon>Metazoa</taxon>
        <taxon>Ecdysozoa</taxon>
        <taxon>Arthropoda</taxon>
        <taxon>Crustacea</taxon>
        <taxon>Multicrustacea</taxon>
        <taxon>Malacostraca</taxon>
        <taxon>Eumalacostraca</taxon>
        <taxon>Eucarida</taxon>
        <taxon>Decapoda</taxon>
        <taxon>Pleocyemata</taxon>
        <taxon>Caridea</taxon>
        <taxon>Atyoidea</taxon>
        <taxon>Atyidae</taxon>
        <taxon>Halocaridina</taxon>
    </lineage>
</organism>
<gene>
    <name evidence="6" type="ORF">SK128_024062</name>
</gene>
<dbReference type="Gene3D" id="3.90.1720.30">
    <property type="entry name" value="PPPDE domains"/>
    <property type="match status" value="1"/>
</dbReference>
<reference evidence="6 7" key="1">
    <citation type="submission" date="2023-11" db="EMBL/GenBank/DDBJ databases">
        <title>Halocaridina rubra genome assembly.</title>
        <authorList>
            <person name="Smith C."/>
        </authorList>
    </citation>
    <scope>NUCLEOTIDE SEQUENCE [LARGE SCALE GENOMIC DNA]</scope>
    <source>
        <strain evidence="6">EP-1</strain>
        <tissue evidence="6">Whole</tissue>
    </source>
</reference>
<dbReference type="GO" id="GO:0008233">
    <property type="term" value="F:peptidase activity"/>
    <property type="evidence" value="ECO:0007669"/>
    <property type="project" value="UniProtKB-KW"/>
</dbReference>
<evidence type="ECO:0000313" key="6">
    <source>
        <dbReference type="EMBL" id="KAK7068556.1"/>
    </source>
</evidence>
<feature type="domain" description="PPPDE" evidence="5">
    <location>
        <begin position="41"/>
        <end position="182"/>
    </location>
</feature>
<evidence type="ECO:0000256" key="4">
    <source>
        <dbReference type="SAM" id="SignalP"/>
    </source>
</evidence>
<dbReference type="InterPro" id="IPR008580">
    <property type="entry name" value="PPPDE_dom"/>
</dbReference>
<keyword evidence="7" id="KW-1185">Reference proteome</keyword>
<feature type="chain" id="PRO_5042936670" description="PPPDE domain-containing protein" evidence="4">
    <location>
        <begin position="22"/>
        <end position="182"/>
    </location>
</feature>
<dbReference type="GO" id="GO:0006508">
    <property type="term" value="P:proteolysis"/>
    <property type="evidence" value="ECO:0007669"/>
    <property type="project" value="UniProtKB-KW"/>
</dbReference>
<proteinExistence type="inferred from homology"/>
<evidence type="ECO:0000256" key="1">
    <source>
        <dbReference type="ARBA" id="ARBA00008140"/>
    </source>
</evidence>
<feature type="signal peptide" evidence="4">
    <location>
        <begin position="1"/>
        <end position="21"/>
    </location>
</feature>